<evidence type="ECO:0000259" key="1">
    <source>
        <dbReference type="Pfam" id="PF19920"/>
    </source>
</evidence>
<dbReference type="OrthoDB" id="215418at2"/>
<dbReference type="STRING" id="1576369.SAMN05421753_10441"/>
<dbReference type="Proteomes" id="UP000199518">
    <property type="component" value="Unassembled WGS sequence"/>
</dbReference>
<sequence>MEEGTVIAEVFEKLFLDGQLIVPSEVIPTQQHIRDAVASLLRLEQDYREHLPGRPPAPNPQAMEWSVRQFYSFSQLIAFRHLESSSATRLELDAPFTPDPENCYAVDLLFRFLPDLARMTRSMGRAPLQAALTKWGNDWPLSSVGMADLTPRSVEGFFSHPGLRNLYVDRIIETQDVSRLADAGAREAVRAALGLHQNLAPQLAGMLQDEFTG</sequence>
<keyword evidence="3" id="KW-1185">Reference proteome</keyword>
<dbReference type="RefSeq" id="WP_092048417.1">
    <property type="nucleotide sequence ID" value="NZ_FOQD01000004.1"/>
</dbReference>
<organism evidence="2 3">
    <name type="scientific">Planctomicrobium piriforme</name>
    <dbReference type="NCBI Taxonomy" id="1576369"/>
    <lineage>
        <taxon>Bacteria</taxon>
        <taxon>Pseudomonadati</taxon>
        <taxon>Planctomycetota</taxon>
        <taxon>Planctomycetia</taxon>
        <taxon>Planctomycetales</taxon>
        <taxon>Planctomycetaceae</taxon>
        <taxon>Planctomicrobium</taxon>
    </lineage>
</organism>
<protein>
    <recommendedName>
        <fullName evidence="1">MoxR-vWA-beta-propeller ternary system domain-containing protein</fullName>
    </recommendedName>
</protein>
<evidence type="ECO:0000313" key="3">
    <source>
        <dbReference type="Proteomes" id="UP000199518"/>
    </source>
</evidence>
<proteinExistence type="predicted"/>
<gene>
    <name evidence="2" type="ORF">SAMN05421753_10441</name>
</gene>
<dbReference type="Pfam" id="PF19920">
    <property type="entry name" value="bpX4"/>
    <property type="match status" value="1"/>
</dbReference>
<name>A0A1I3E1J3_9PLAN</name>
<accession>A0A1I3E1J3</accession>
<dbReference type="InterPro" id="IPR045549">
    <property type="entry name" value="bpX4"/>
</dbReference>
<evidence type="ECO:0000313" key="2">
    <source>
        <dbReference type="EMBL" id="SFH92847.1"/>
    </source>
</evidence>
<feature type="domain" description="MoxR-vWA-beta-propeller ternary system" evidence="1">
    <location>
        <begin position="7"/>
        <end position="201"/>
    </location>
</feature>
<dbReference type="EMBL" id="FOQD01000004">
    <property type="protein sequence ID" value="SFH92847.1"/>
    <property type="molecule type" value="Genomic_DNA"/>
</dbReference>
<dbReference type="AlphaFoldDB" id="A0A1I3E1J3"/>
<reference evidence="3" key="1">
    <citation type="submission" date="2016-10" db="EMBL/GenBank/DDBJ databases">
        <authorList>
            <person name="Varghese N."/>
            <person name="Submissions S."/>
        </authorList>
    </citation>
    <scope>NUCLEOTIDE SEQUENCE [LARGE SCALE GENOMIC DNA]</scope>
    <source>
        <strain evidence="3">DSM 26348</strain>
    </source>
</reference>